<evidence type="ECO:0000313" key="3">
    <source>
        <dbReference type="EMBL" id="AXZ96078.1"/>
    </source>
</evidence>
<dbReference type="EMBL" id="MG939583">
    <property type="protein sequence ID" value="AXZ95795.1"/>
    <property type="molecule type" value="Genomic_DNA"/>
</dbReference>
<organism evidence="4">
    <name type="scientific">African swine fever virus</name>
    <name type="common">ASFV</name>
    <dbReference type="NCBI Taxonomy" id="10497"/>
    <lineage>
        <taxon>Viruses</taxon>
        <taxon>Varidnaviria</taxon>
        <taxon>Bamfordvirae</taxon>
        <taxon>Nucleocytoviricota</taxon>
        <taxon>Pokkesviricetes</taxon>
        <taxon>Asfuvirales</taxon>
        <taxon>Asfarviridae</taxon>
        <taxon>Asfivirus</taxon>
        <taxon>Asfivirus haemorrhagiae</taxon>
    </lineage>
</organism>
<reference evidence="4" key="2">
    <citation type="submission" date="2018-04" db="EMBL/GenBank/DDBJ databases">
        <authorList>
            <consortium name="IVD NGS Lab"/>
        </authorList>
    </citation>
    <scope>NUCLEOTIDE SEQUENCE [LARGE SCALE GENOMIC DNA]</scope>
    <source>
        <strain evidence="4">Estonia 2014</strain>
    </source>
</reference>
<reference evidence="1" key="1">
    <citation type="submission" date="2018-02" db="EMBL/GenBank/DDBJ databases">
        <title>Whole genome sequencing of African swine fever virus strains isolated from infected wild boars and pigs.</title>
        <authorList>
            <person name="Wozniakowski G."/>
            <person name="Mazur N."/>
            <person name="Pejsak Z."/>
        </authorList>
    </citation>
    <scope>NUCLEOTIDE SEQUENCE [LARGE SCALE GENOMIC DNA]</scope>
    <source>
        <strain evidence="1">Pol16_20186_o7</strain>
        <strain evidence="2">Pol17_03029_C201</strain>
        <strain evidence="3">Pol17_04461_C210</strain>
    </source>
</reference>
<evidence type="ECO:0000313" key="2">
    <source>
        <dbReference type="EMBL" id="AXZ95983.1"/>
    </source>
</evidence>
<proteinExistence type="predicted"/>
<name>A0A2X0RV94_ASF</name>
<dbReference type="EMBL" id="MG939587">
    <property type="protein sequence ID" value="AXZ95983.1"/>
    <property type="molecule type" value="Genomic_DNA"/>
</dbReference>
<dbReference type="EMBL" id="LS478113">
    <property type="protein sequence ID" value="SPS73439.1"/>
    <property type="molecule type" value="Genomic_DNA"/>
</dbReference>
<accession>A0A2X0RV94</accession>
<organismHost>
    <name type="scientific">Sus scrofa</name>
    <name type="common">Pig</name>
    <dbReference type="NCBI Taxonomy" id="9823"/>
</organismHost>
<dbReference type="Proteomes" id="UP000268358">
    <property type="component" value="Segment"/>
</dbReference>
<protein>
    <submittedName>
        <fullName evidence="4">MGF 360-9L CDS protein</fullName>
    </submittedName>
    <submittedName>
        <fullName evidence="1">MGF_360-9L</fullName>
    </submittedName>
</protein>
<dbReference type="Pfam" id="PF01671">
    <property type="entry name" value="ASFV_360"/>
    <property type="match status" value="1"/>
</dbReference>
<gene>
    <name evidence="4" type="primary">MGF 360-9L CDS</name>
    <name evidence="1" type="synonym">MGF_360-9L</name>
</gene>
<sequence length="367" mass="43476">MLNKHDFFNLIFSKKRNMVLSLQTLTKKVLASQYPAKCHPHFLKCCGLWWHNGPIMYHQKKIWTPYFKNGTNLNAALVKAVEENNHDLIELFTEWGANINYGLLSVNTEHTRDLCRQLGAKEQLNDQEILRFFYTLKRDLTSSNIIFCHEVFSNNPILDTINRFEVKGMIYEQLEGLMVETDILSEMFTKYWYAMAIECNLKEAICYFYQRYAHLHRWRLMCALFYNNVFELHEVYEKERIRIDMNEMLKWACRKNYNYLTIYYCCVVLGADINQAMFHSIQFYNIGNIFFCIDLGANAFEEGKTLAHQKDNSFIASMLSLNCYNMNDSLSLKETDPEVIKRMLKDYHSKNLSIAHKHYINDGFNDI</sequence>
<organismHost>
    <name type="scientific">Potamochoerus larvatus</name>
    <name type="common">Bushpig</name>
    <dbReference type="NCBI Taxonomy" id="273792"/>
</organismHost>
<dbReference type="EMBL" id="MG939588">
    <property type="protein sequence ID" value="AXZ96078.1"/>
    <property type="molecule type" value="Genomic_DNA"/>
</dbReference>
<dbReference type="Proteomes" id="UP000275431">
    <property type="component" value="Segment"/>
</dbReference>
<evidence type="ECO:0000313" key="1">
    <source>
        <dbReference type="EMBL" id="AXZ95795.1"/>
    </source>
</evidence>
<organismHost>
    <name type="scientific">Phacochoerus aethiopicus</name>
    <name type="common">Warthog</name>
    <dbReference type="NCBI Taxonomy" id="85517"/>
</organismHost>
<dbReference type="InterPro" id="IPR002595">
    <property type="entry name" value="ASFV_MGF360"/>
</dbReference>
<organismHost>
    <name type="scientific">Ornithodoros moubata</name>
    <name type="common">Soft tick</name>
    <name type="synonym">Argasid tick</name>
    <dbReference type="NCBI Taxonomy" id="6938"/>
</organismHost>
<dbReference type="GO" id="GO:0042330">
    <property type="term" value="P:taxis"/>
    <property type="evidence" value="ECO:0007669"/>
    <property type="project" value="InterPro"/>
</dbReference>
<dbReference type="Proteomes" id="UP000267045">
    <property type="component" value="Segment"/>
</dbReference>
<organismHost>
    <name type="scientific">Phacochoerus africanus</name>
    <name type="common">Warthog</name>
    <dbReference type="NCBI Taxonomy" id="41426"/>
</organismHost>
<dbReference type="Proteomes" id="UP000271267">
    <property type="component" value="Segment"/>
</dbReference>
<organismHost>
    <name type="scientific">Ornithodoros</name>
    <name type="common">relapsing fever ticks</name>
    <dbReference type="NCBI Taxonomy" id="6937"/>
</organismHost>
<evidence type="ECO:0000313" key="4">
    <source>
        <dbReference type="EMBL" id="SPS73439.1"/>
    </source>
</evidence>
<dbReference type="SMR" id="A0A2X0RV94"/>